<keyword evidence="4" id="KW-1185">Reference proteome</keyword>
<dbReference type="InParanoid" id="A0A316V6K8"/>
<gene>
    <name evidence="3" type="ORF">FA14DRAFT_76694</name>
</gene>
<evidence type="ECO:0000313" key="3">
    <source>
        <dbReference type="EMBL" id="PWN32668.1"/>
    </source>
</evidence>
<keyword evidence="2" id="KW-0472">Membrane</keyword>
<dbReference type="AlphaFoldDB" id="A0A316V6K8"/>
<feature type="region of interest" description="Disordered" evidence="1">
    <location>
        <begin position="263"/>
        <end position="283"/>
    </location>
</feature>
<dbReference type="Proteomes" id="UP000245771">
    <property type="component" value="Unassembled WGS sequence"/>
</dbReference>
<keyword evidence="2" id="KW-0812">Transmembrane</keyword>
<feature type="transmembrane region" description="Helical" evidence="2">
    <location>
        <begin position="319"/>
        <end position="341"/>
    </location>
</feature>
<evidence type="ECO:0000256" key="1">
    <source>
        <dbReference type="SAM" id="MobiDB-lite"/>
    </source>
</evidence>
<protein>
    <submittedName>
        <fullName evidence="3">Uncharacterized protein</fullName>
    </submittedName>
</protein>
<organism evidence="3 4">
    <name type="scientific">Meira miltonrushii</name>
    <dbReference type="NCBI Taxonomy" id="1280837"/>
    <lineage>
        <taxon>Eukaryota</taxon>
        <taxon>Fungi</taxon>
        <taxon>Dikarya</taxon>
        <taxon>Basidiomycota</taxon>
        <taxon>Ustilaginomycotina</taxon>
        <taxon>Exobasidiomycetes</taxon>
        <taxon>Exobasidiales</taxon>
        <taxon>Brachybasidiaceae</taxon>
        <taxon>Meira</taxon>
    </lineage>
</organism>
<evidence type="ECO:0000256" key="2">
    <source>
        <dbReference type="SAM" id="Phobius"/>
    </source>
</evidence>
<feature type="transmembrane region" description="Helical" evidence="2">
    <location>
        <begin position="227"/>
        <end position="250"/>
    </location>
</feature>
<name>A0A316V6K8_9BASI</name>
<proteinExistence type="predicted"/>
<reference evidence="3 4" key="1">
    <citation type="journal article" date="2018" name="Mol. Biol. Evol.">
        <title>Broad Genomic Sampling Reveals a Smut Pathogenic Ancestry of the Fungal Clade Ustilaginomycotina.</title>
        <authorList>
            <person name="Kijpornyongpan T."/>
            <person name="Mondo S.J."/>
            <person name="Barry K."/>
            <person name="Sandor L."/>
            <person name="Lee J."/>
            <person name="Lipzen A."/>
            <person name="Pangilinan J."/>
            <person name="LaButti K."/>
            <person name="Hainaut M."/>
            <person name="Henrissat B."/>
            <person name="Grigoriev I.V."/>
            <person name="Spatafora J.W."/>
            <person name="Aime M.C."/>
        </authorList>
    </citation>
    <scope>NUCLEOTIDE SEQUENCE [LARGE SCALE GENOMIC DNA]</scope>
    <source>
        <strain evidence="3 4">MCA 3882</strain>
    </source>
</reference>
<sequence>MVSPKISLPMLIAGCCIVIGAGIAGIISLWIPLKSFPAKYTASPFPSVAYAYNNNQNTAQCCAYEKDVYRLVYLCNGRGDDPCSEGRVATSTSPITTSTALPTSSPPPRFYLYRYSGDDADFTPSSYYSERYPTSTAAPSPTTVTVTVGAGSSTITSVSNAAPTSRFASATGYASRTGYLDSYSASKSAVSSYLEGYVVSSSAVAPFQTTFNIHIPRPVYPARIYMTVYQGIAIAFVLAMLLQLIINLAIAWRTLDPSRSVPENDLNAAEEENKAESPPPYTAQQIPSRFIFSIRSNEFEEEEEAQRQKEESQSRLMRACYLLTPASLGGLWLWLIIPLWIMSM</sequence>
<dbReference type="EMBL" id="KZ819605">
    <property type="protein sequence ID" value="PWN32668.1"/>
    <property type="molecule type" value="Genomic_DNA"/>
</dbReference>
<accession>A0A316V6K8</accession>
<dbReference type="RefSeq" id="XP_025352970.1">
    <property type="nucleotide sequence ID" value="XM_025502848.1"/>
</dbReference>
<feature type="transmembrane region" description="Helical" evidence="2">
    <location>
        <begin position="6"/>
        <end position="31"/>
    </location>
</feature>
<evidence type="ECO:0000313" key="4">
    <source>
        <dbReference type="Proteomes" id="UP000245771"/>
    </source>
</evidence>
<keyword evidence="2" id="KW-1133">Transmembrane helix</keyword>
<dbReference type="GeneID" id="37024629"/>